<proteinExistence type="predicted"/>
<dbReference type="CDD" id="cd04301">
    <property type="entry name" value="NAT_SF"/>
    <property type="match status" value="1"/>
</dbReference>
<name>A0A4Q9H4W1_9BURK</name>
<keyword evidence="2" id="KW-0012">Acyltransferase</keyword>
<dbReference type="Gene3D" id="3.40.630.30">
    <property type="match status" value="1"/>
</dbReference>
<evidence type="ECO:0000259" key="3">
    <source>
        <dbReference type="PROSITE" id="PS51186"/>
    </source>
</evidence>
<feature type="domain" description="N-acetyltransferase" evidence="3">
    <location>
        <begin position="3"/>
        <end position="153"/>
    </location>
</feature>
<dbReference type="AlphaFoldDB" id="A0A4Q9H4W1"/>
<dbReference type="EMBL" id="SIXI01000002">
    <property type="protein sequence ID" value="TBO32550.1"/>
    <property type="molecule type" value="Genomic_DNA"/>
</dbReference>
<accession>A0A4Q9H4W1</accession>
<dbReference type="Proteomes" id="UP000292120">
    <property type="component" value="Unassembled WGS sequence"/>
</dbReference>
<dbReference type="Pfam" id="PF13673">
    <property type="entry name" value="Acetyltransf_10"/>
    <property type="match status" value="1"/>
</dbReference>
<evidence type="ECO:0000313" key="5">
    <source>
        <dbReference type="Proteomes" id="UP000292120"/>
    </source>
</evidence>
<dbReference type="OrthoDB" id="9789605at2"/>
<sequence>METLIRVADPDDAPAASRLIRSLSHHFFLLPGGQGAERFMASTSAAELYALMASPHFHYLTAWQGEVLAGVAGMRDHTHLFHLFVAPEAQRQGLARRLWVGLVKAAQAAGKGQHITVNASAVAVPVYERFGFQREGTEIRTDGIRYVPMRWVA</sequence>
<reference evidence="4 5" key="1">
    <citation type="submission" date="2019-02" db="EMBL/GenBank/DDBJ databases">
        <title>Aquabacterium sp. strain KMB7.</title>
        <authorList>
            <person name="Chen W.-M."/>
        </authorList>
    </citation>
    <scope>NUCLEOTIDE SEQUENCE [LARGE SCALE GENOMIC DNA]</scope>
    <source>
        <strain evidence="4 5">KMB7</strain>
    </source>
</reference>
<dbReference type="InterPro" id="IPR000182">
    <property type="entry name" value="GNAT_dom"/>
</dbReference>
<dbReference type="InterPro" id="IPR016181">
    <property type="entry name" value="Acyl_CoA_acyltransferase"/>
</dbReference>
<gene>
    <name evidence="4" type="ORF">EYS42_05005</name>
</gene>
<keyword evidence="1 4" id="KW-0808">Transferase</keyword>
<organism evidence="4 5">
    <name type="scientific">Aquabacterium lacunae</name>
    <dbReference type="NCBI Taxonomy" id="2528630"/>
    <lineage>
        <taxon>Bacteria</taxon>
        <taxon>Pseudomonadati</taxon>
        <taxon>Pseudomonadota</taxon>
        <taxon>Betaproteobacteria</taxon>
        <taxon>Burkholderiales</taxon>
        <taxon>Aquabacterium</taxon>
    </lineage>
</organism>
<dbReference type="RefSeq" id="WP_130966762.1">
    <property type="nucleotide sequence ID" value="NZ_SIXI01000002.1"/>
</dbReference>
<dbReference type="InterPro" id="IPR050832">
    <property type="entry name" value="Bact_Acetyltransf"/>
</dbReference>
<keyword evidence="5" id="KW-1185">Reference proteome</keyword>
<dbReference type="PROSITE" id="PS51186">
    <property type="entry name" value="GNAT"/>
    <property type="match status" value="1"/>
</dbReference>
<dbReference type="GO" id="GO:0016747">
    <property type="term" value="F:acyltransferase activity, transferring groups other than amino-acyl groups"/>
    <property type="evidence" value="ECO:0007669"/>
    <property type="project" value="InterPro"/>
</dbReference>
<evidence type="ECO:0000256" key="1">
    <source>
        <dbReference type="ARBA" id="ARBA00022679"/>
    </source>
</evidence>
<evidence type="ECO:0000313" key="4">
    <source>
        <dbReference type="EMBL" id="TBO32550.1"/>
    </source>
</evidence>
<comment type="caution">
    <text evidence="4">The sequence shown here is derived from an EMBL/GenBank/DDBJ whole genome shotgun (WGS) entry which is preliminary data.</text>
</comment>
<evidence type="ECO:0000256" key="2">
    <source>
        <dbReference type="ARBA" id="ARBA00023315"/>
    </source>
</evidence>
<dbReference type="SUPFAM" id="SSF55729">
    <property type="entry name" value="Acyl-CoA N-acyltransferases (Nat)"/>
    <property type="match status" value="1"/>
</dbReference>
<dbReference type="PANTHER" id="PTHR43877">
    <property type="entry name" value="AMINOALKYLPHOSPHONATE N-ACETYLTRANSFERASE-RELATED-RELATED"/>
    <property type="match status" value="1"/>
</dbReference>
<protein>
    <submittedName>
        <fullName evidence="4">GNAT family N-acetyltransferase</fullName>
    </submittedName>
</protein>